<feature type="transmembrane region" description="Helical" evidence="1">
    <location>
        <begin position="6"/>
        <end position="29"/>
    </location>
</feature>
<reference evidence="2" key="1">
    <citation type="submission" date="2016-10" db="EMBL/GenBank/DDBJ databases">
        <authorList>
            <person name="de Groot N.N."/>
        </authorList>
    </citation>
    <scope>NUCLEOTIDE SEQUENCE</scope>
</reference>
<feature type="transmembrane region" description="Helical" evidence="1">
    <location>
        <begin position="41"/>
        <end position="59"/>
    </location>
</feature>
<name>A0A1W1CE75_9ZZZZ</name>
<dbReference type="AlphaFoldDB" id="A0A1W1CE75"/>
<dbReference type="EMBL" id="FPHE01000129">
    <property type="protein sequence ID" value="SFV64015.1"/>
    <property type="molecule type" value="Genomic_DNA"/>
</dbReference>
<accession>A0A1W1CE75</accession>
<keyword evidence="1" id="KW-1133">Transmembrane helix</keyword>
<keyword evidence="1" id="KW-0472">Membrane</keyword>
<sequence length="67" mass="7421">MIEIVKTLIFSVVMLMFMAFPAMKIVEFINSKKELSPKVQNILIIGITIILSLAVGIFLNSNNGVHS</sequence>
<protein>
    <submittedName>
        <fullName evidence="2">Uncharacterized protein</fullName>
    </submittedName>
</protein>
<proteinExistence type="predicted"/>
<evidence type="ECO:0000256" key="1">
    <source>
        <dbReference type="SAM" id="Phobius"/>
    </source>
</evidence>
<evidence type="ECO:0000313" key="2">
    <source>
        <dbReference type="EMBL" id="SFV64015.1"/>
    </source>
</evidence>
<gene>
    <name evidence="2" type="ORF">MNB_SV-12-1037</name>
</gene>
<organism evidence="2">
    <name type="scientific">hydrothermal vent metagenome</name>
    <dbReference type="NCBI Taxonomy" id="652676"/>
    <lineage>
        <taxon>unclassified sequences</taxon>
        <taxon>metagenomes</taxon>
        <taxon>ecological metagenomes</taxon>
    </lineage>
</organism>
<keyword evidence="1" id="KW-0812">Transmembrane</keyword>